<name>A0AAN6WCQ8_9PEZI</name>
<feature type="signal peptide" evidence="2">
    <location>
        <begin position="1"/>
        <end position="17"/>
    </location>
</feature>
<dbReference type="Pfam" id="PF17111">
    <property type="entry name" value="PigL_N"/>
    <property type="match status" value="1"/>
</dbReference>
<accession>A0AAN6WCQ8</accession>
<sequence length="150" mass="16565">MADSLSAIASILTLTEAACVGVKSLQTFVDGLRNAPSRVQTLTKDLDATHKILKELEDLLKEEKEAGPTLVPFLDRFDIKSVTEATNQVVDEFKSTIEKCTARSTAAQEFSARDRLTVTLQQSRIGRFKTRLNASRSTIQYTVQIGFSPN</sequence>
<evidence type="ECO:0000259" key="3">
    <source>
        <dbReference type="Pfam" id="PF17111"/>
    </source>
</evidence>
<proteinExistence type="predicted"/>
<feature type="coiled-coil region" evidence="1">
    <location>
        <begin position="39"/>
        <end position="66"/>
    </location>
</feature>
<comment type="caution">
    <text evidence="4">The sequence shown here is derived from an EMBL/GenBank/DDBJ whole genome shotgun (WGS) entry which is preliminary data.</text>
</comment>
<dbReference type="EMBL" id="MU866123">
    <property type="protein sequence ID" value="KAK4179120.1"/>
    <property type="molecule type" value="Genomic_DNA"/>
</dbReference>
<protein>
    <recommendedName>
        <fullName evidence="3">Azaphilone pigments biosynthesis cluster protein L N-terminal domain-containing protein</fullName>
    </recommendedName>
</protein>
<keyword evidence="1" id="KW-0175">Coiled coil</keyword>
<evidence type="ECO:0000256" key="1">
    <source>
        <dbReference type="SAM" id="Coils"/>
    </source>
</evidence>
<dbReference type="AlphaFoldDB" id="A0AAN6WCQ8"/>
<evidence type="ECO:0000313" key="5">
    <source>
        <dbReference type="Proteomes" id="UP001302321"/>
    </source>
</evidence>
<evidence type="ECO:0000256" key="2">
    <source>
        <dbReference type="SAM" id="SignalP"/>
    </source>
</evidence>
<evidence type="ECO:0000313" key="4">
    <source>
        <dbReference type="EMBL" id="KAK4179120.1"/>
    </source>
</evidence>
<reference evidence="4" key="2">
    <citation type="submission" date="2023-05" db="EMBL/GenBank/DDBJ databases">
        <authorList>
            <consortium name="Lawrence Berkeley National Laboratory"/>
            <person name="Steindorff A."/>
            <person name="Hensen N."/>
            <person name="Bonometti L."/>
            <person name="Westerberg I."/>
            <person name="Brannstrom I.O."/>
            <person name="Guillou S."/>
            <person name="Cros-Aarteil S."/>
            <person name="Calhoun S."/>
            <person name="Haridas S."/>
            <person name="Kuo A."/>
            <person name="Mondo S."/>
            <person name="Pangilinan J."/>
            <person name="Riley R."/>
            <person name="Labutti K."/>
            <person name="Andreopoulos B."/>
            <person name="Lipzen A."/>
            <person name="Chen C."/>
            <person name="Yanf M."/>
            <person name="Daum C."/>
            <person name="Ng V."/>
            <person name="Clum A."/>
            <person name="Ohm R."/>
            <person name="Martin F."/>
            <person name="Silar P."/>
            <person name="Natvig D."/>
            <person name="Lalanne C."/>
            <person name="Gautier V."/>
            <person name="Ament-Velasquez S.L."/>
            <person name="Kruys A."/>
            <person name="Hutchinson M.I."/>
            <person name="Powell A.J."/>
            <person name="Barry K."/>
            <person name="Miller A.N."/>
            <person name="Grigoriev I.V."/>
            <person name="Debuchy R."/>
            <person name="Gladieux P."/>
            <person name="Thoren M.H."/>
            <person name="Johannesson H."/>
        </authorList>
    </citation>
    <scope>NUCLEOTIDE SEQUENCE</scope>
    <source>
        <strain evidence="4">CBS 892.96</strain>
    </source>
</reference>
<feature type="domain" description="Azaphilone pigments biosynthesis cluster protein L N-terminal" evidence="3">
    <location>
        <begin position="2"/>
        <end position="140"/>
    </location>
</feature>
<keyword evidence="5" id="KW-1185">Reference proteome</keyword>
<dbReference type="Proteomes" id="UP001302321">
    <property type="component" value="Unassembled WGS sequence"/>
</dbReference>
<reference evidence="4" key="1">
    <citation type="journal article" date="2023" name="Mol. Phylogenet. Evol.">
        <title>Genome-scale phylogeny and comparative genomics of the fungal order Sordariales.</title>
        <authorList>
            <person name="Hensen N."/>
            <person name="Bonometti L."/>
            <person name="Westerberg I."/>
            <person name="Brannstrom I.O."/>
            <person name="Guillou S."/>
            <person name="Cros-Aarteil S."/>
            <person name="Calhoun S."/>
            <person name="Haridas S."/>
            <person name="Kuo A."/>
            <person name="Mondo S."/>
            <person name="Pangilinan J."/>
            <person name="Riley R."/>
            <person name="LaButti K."/>
            <person name="Andreopoulos B."/>
            <person name="Lipzen A."/>
            <person name="Chen C."/>
            <person name="Yan M."/>
            <person name="Daum C."/>
            <person name="Ng V."/>
            <person name="Clum A."/>
            <person name="Steindorff A."/>
            <person name="Ohm R.A."/>
            <person name="Martin F."/>
            <person name="Silar P."/>
            <person name="Natvig D.O."/>
            <person name="Lalanne C."/>
            <person name="Gautier V."/>
            <person name="Ament-Velasquez S.L."/>
            <person name="Kruys A."/>
            <person name="Hutchinson M.I."/>
            <person name="Powell A.J."/>
            <person name="Barry K."/>
            <person name="Miller A.N."/>
            <person name="Grigoriev I.V."/>
            <person name="Debuchy R."/>
            <person name="Gladieux P."/>
            <person name="Hiltunen Thoren M."/>
            <person name="Johannesson H."/>
        </authorList>
    </citation>
    <scope>NUCLEOTIDE SEQUENCE</scope>
    <source>
        <strain evidence="4">CBS 892.96</strain>
    </source>
</reference>
<keyword evidence="2" id="KW-0732">Signal</keyword>
<gene>
    <name evidence="4" type="ORF">QBC36DRAFT_86153</name>
</gene>
<organism evidence="4 5">
    <name type="scientific">Triangularia setosa</name>
    <dbReference type="NCBI Taxonomy" id="2587417"/>
    <lineage>
        <taxon>Eukaryota</taxon>
        <taxon>Fungi</taxon>
        <taxon>Dikarya</taxon>
        <taxon>Ascomycota</taxon>
        <taxon>Pezizomycotina</taxon>
        <taxon>Sordariomycetes</taxon>
        <taxon>Sordariomycetidae</taxon>
        <taxon>Sordariales</taxon>
        <taxon>Podosporaceae</taxon>
        <taxon>Triangularia</taxon>
    </lineage>
</organism>
<dbReference type="InterPro" id="IPR031348">
    <property type="entry name" value="PigL_N"/>
</dbReference>
<feature type="chain" id="PRO_5042884444" description="Azaphilone pigments biosynthesis cluster protein L N-terminal domain-containing protein" evidence="2">
    <location>
        <begin position="18"/>
        <end position="150"/>
    </location>
</feature>